<proteinExistence type="predicted"/>
<dbReference type="SUPFAM" id="SSF55103">
    <property type="entry name" value="FAD-linked oxidases, C-terminal domain"/>
    <property type="match status" value="1"/>
</dbReference>
<keyword evidence="3" id="KW-0274">FAD</keyword>
<dbReference type="EMBL" id="CP008953">
    <property type="protein sequence ID" value="AIG74028.1"/>
    <property type="molecule type" value="Genomic_DNA"/>
</dbReference>
<feature type="domain" description="FAD-binding PCMH-type" evidence="5">
    <location>
        <begin position="59"/>
        <end position="237"/>
    </location>
</feature>
<comment type="cofactor">
    <cofactor evidence="1">
        <name>FAD</name>
        <dbReference type="ChEBI" id="CHEBI:57692"/>
    </cofactor>
</comment>
<dbReference type="Gene3D" id="3.30.465.10">
    <property type="match status" value="1"/>
</dbReference>
<name>A0A075UMA1_9PSEU</name>
<dbReference type="InterPro" id="IPR004113">
    <property type="entry name" value="FAD-bd_oxidored_4_C"/>
</dbReference>
<dbReference type="Gene3D" id="3.30.70.2740">
    <property type="match status" value="1"/>
</dbReference>
<dbReference type="PROSITE" id="PS51387">
    <property type="entry name" value="FAD_PCMH"/>
    <property type="match status" value="1"/>
</dbReference>
<evidence type="ECO:0000256" key="1">
    <source>
        <dbReference type="ARBA" id="ARBA00001974"/>
    </source>
</evidence>
<dbReference type="KEGG" id="aja:AJAP_05540"/>
<evidence type="ECO:0000313" key="7">
    <source>
        <dbReference type="Proteomes" id="UP000028492"/>
    </source>
</evidence>
<dbReference type="PANTHER" id="PTHR42934:SF2">
    <property type="entry name" value="GLYCOLATE OXIDASE SUBUNIT GLCD"/>
    <property type="match status" value="1"/>
</dbReference>
<evidence type="ECO:0000256" key="4">
    <source>
        <dbReference type="ARBA" id="ARBA00023002"/>
    </source>
</evidence>
<dbReference type="Pfam" id="PF02913">
    <property type="entry name" value="FAD-oxidase_C"/>
    <property type="match status" value="1"/>
</dbReference>
<dbReference type="InterPro" id="IPR016171">
    <property type="entry name" value="Vanillyl_alc_oxidase_C-sub2"/>
</dbReference>
<dbReference type="FunFam" id="1.10.45.10:FF:000001">
    <property type="entry name" value="D-lactate dehydrogenase mitochondrial"/>
    <property type="match status" value="1"/>
</dbReference>
<protein>
    <submittedName>
        <fullName evidence="6">Putative FAD-linked oxidoreductase</fullName>
        <ecNumber evidence="6">1.-.-.-</ecNumber>
    </submittedName>
</protein>
<dbReference type="Pfam" id="PF01565">
    <property type="entry name" value="FAD_binding_4"/>
    <property type="match status" value="1"/>
</dbReference>
<dbReference type="HOGENOM" id="CLU_017779_9_2_11"/>
<reference evidence="6 7" key="1">
    <citation type="journal article" date="2014" name="J. Biotechnol.">
        <title>Complete genome sequence of the actinobacterium Amycolatopsis japonica MG417-CF17(T) (=DSM 44213T) producing (S,S)-N,N'-ethylenediaminedisuccinic acid.</title>
        <authorList>
            <person name="Stegmann E."/>
            <person name="Albersmeier A."/>
            <person name="Spohn M."/>
            <person name="Gert H."/>
            <person name="Weber T."/>
            <person name="Wohlleben W."/>
            <person name="Kalinowski J."/>
            <person name="Ruckert C."/>
        </authorList>
    </citation>
    <scope>NUCLEOTIDE SEQUENCE [LARGE SCALE GENOMIC DNA]</scope>
    <source>
        <strain evidence="7">MG417-CF17 (DSM 44213)</strain>
    </source>
</reference>
<gene>
    <name evidence="6" type="ORF">AJAP_05540</name>
</gene>
<keyword evidence="4 6" id="KW-0560">Oxidoreductase</keyword>
<dbReference type="AlphaFoldDB" id="A0A075UMA1"/>
<evidence type="ECO:0000313" key="6">
    <source>
        <dbReference type="EMBL" id="AIG74028.1"/>
    </source>
</evidence>
<dbReference type="PANTHER" id="PTHR42934">
    <property type="entry name" value="GLYCOLATE OXIDASE SUBUNIT GLCD"/>
    <property type="match status" value="1"/>
</dbReference>
<organism evidence="6 7">
    <name type="scientific">Amycolatopsis japonica</name>
    <dbReference type="NCBI Taxonomy" id="208439"/>
    <lineage>
        <taxon>Bacteria</taxon>
        <taxon>Bacillati</taxon>
        <taxon>Actinomycetota</taxon>
        <taxon>Actinomycetes</taxon>
        <taxon>Pseudonocardiales</taxon>
        <taxon>Pseudonocardiaceae</taxon>
        <taxon>Amycolatopsis</taxon>
        <taxon>Amycolatopsis japonica group</taxon>
    </lineage>
</organism>
<dbReference type="InterPro" id="IPR051914">
    <property type="entry name" value="FAD-linked_OxidoTrans_Type4"/>
</dbReference>
<evidence type="ECO:0000259" key="5">
    <source>
        <dbReference type="PROSITE" id="PS51387"/>
    </source>
</evidence>
<keyword evidence="2" id="KW-0285">Flavoprotein</keyword>
<dbReference type="InterPro" id="IPR006094">
    <property type="entry name" value="Oxid_FAD_bind_N"/>
</dbReference>
<dbReference type="Gene3D" id="1.10.45.10">
    <property type="entry name" value="Vanillyl-alcohol Oxidase, Chain A, domain 4"/>
    <property type="match status" value="1"/>
</dbReference>
<dbReference type="InterPro" id="IPR016166">
    <property type="entry name" value="FAD-bd_PCMH"/>
</dbReference>
<dbReference type="GO" id="GO:0071949">
    <property type="term" value="F:FAD binding"/>
    <property type="evidence" value="ECO:0007669"/>
    <property type="project" value="InterPro"/>
</dbReference>
<evidence type="ECO:0000256" key="3">
    <source>
        <dbReference type="ARBA" id="ARBA00022827"/>
    </source>
</evidence>
<accession>A0A075UMA1</accession>
<dbReference type="InterPro" id="IPR016169">
    <property type="entry name" value="FAD-bd_PCMH_sub2"/>
</dbReference>
<evidence type="ECO:0000256" key="2">
    <source>
        <dbReference type="ARBA" id="ARBA00022630"/>
    </source>
</evidence>
<dbReference type="GO" id="GO:0016491">
    <property type="term" value="F:oxidoreductase activity"/>
    <property type="evidence" value="ECO:0007669"/>
    <property type="project" value="UniProtKB-KW"/>
</dbReference>
<dbReference type="eggNOG" id="COG0277">
    <property type="taxonomic scope" value="Bacteria"/>
</dbReference>
<dbReference type="InterPro" id="IPR036318">
    <property type="entry name" value="FAD-bd_PCMH-like_sf"/>
</dbReference>
<keyword evidence="7" id="KW-1185">Reference proteome</keyword>
<dbReference type="Proteomes" id="UP000028492">
    <property type="component" value="Chromosome"/>
</dbReference>
<dbReference type="EC" id="1.-.-.-" evidence="6"/>
<dbReference type="InterPro" id="IPR016164">
    <property type="entry name" value="FAD-linked_Oxase-like_C"/>
</dbReference>
<sequence length="483" mass="51059">MAIPAHDVLRFGNQAKKREEGQSMGDVAARFAEIVGDANLLSGEAIPEDYAHDEALTTSAQRPAHLAKPGSAEEVAELLKAASEHGVPVTARGSGTGLSGGARPREDGLVISFERMNAVLEIDTENHVAVVQPGVTLSDLDEKTTEAGLGYTVYPGELSASVGGNVGTNAGGMRAVKYGVTRHNVVGLQAVLPTGEIIRTGGKTSKVSTGYDLTQLIIGSEGTLAIATEVIVKLYPRLPHGATVFAPFETFDEVMTVVPKIISSGLAPHILEYIDNLTLAAISYNEKLSLGVPDSIRDTAQAYLVVALENRDSDRLHSDVEELGGLLGDLGAMDVYVLEGPSARKLIEAREKAFWTAKAAGADDVIDVVVPRSAMPEFLRKAREMAMSREAGALGCGHAGDGNVHLAIFCKDTDKRKQLLTDIFALGMELGGAISGEHGLGRAKAGYFLDLEDPAKIALMRRIKESFDPAGILNPGVLFAERA</sequence>
<dbReference type="STRING" id="208439.AJAP_05540"/>
<dbReference type="SUPFAM" id="SSF56176">
    <property type="entry name" value="FAD-binding/transporter-associated domain-like"/>
    <property type="match status" value="1"/>
</dbReference>